<feature type="binding site" evidence="3">
    <location>
        <begin position="230"/>
        <end position="233"/>
    </location>
    <ligand>
        <name>GTP</name>
        <dbReference type="ChEBI" id="CHEBI:37565"/>
    </ligand>
</feature>
<feature type="binding site" evidence="4">
    <location>
        <position position="135"/>
    </location>
    <ligand>
        <name>Mg(2+)</name>
        <dbReference type="ChEBI" id="CHEBI:18420"/>
    </ligand>
</feature>
<dbReference type="NCBIfam" id="TIGR00231">
    <property type="entry name" value="small_GTP"/>
    <property type="match status" value="1"/>
</dbReference>
<dbReference type="EMBL" id="AAHK01000363">
    <property type="protein sequence ID" value="EAN93274.1"/>
    <property type="molecule type" value="Genomic_DNA"/>
</dbReference>
<reference evidence="7 8" key="1">
    <citation type="journal article" date="2005" name="Science">
        <title>The genome sequence of Trypanosoma cruzi, etiologic agent of Chagas disease.</title>
        <authorList>
            <person name="El-Sayed N.M."/>
            <person name="Myler P.J."/>
            <person name="Bartholomeu D.C."/>
            <person name="Nilsson D."/>
            <person name="Aggarwal G."/>
            <person name="Tran A.N."/>
            <person name="Ghedin E."/>
            <person name="Worthey E.A."/>
            <person name="Delcher A.L."/>
            <person name="Blandin G."/>
            <person name="Westenberger S.J."/>
            <person name="Caler E."/>
            <person name="Cerqueira G.C."/>
            <person name="Branche C."/>
            <person name="Haas B."/>
            <person name="Anupama A."/>
            <person name="Arner E."/>
            <person name="Aslund L."/>
            <person name="Attipoe P."/>
            <person name="Bontempi E."/>
            <person name="Bringaud F."/>
            <person name="Burton P."/>
            <person name="Cadag E."/>
            <person name="Campbell D.A."/>
            <person name="Carrington M."/>
            <person name="Crabtree J."/>
            <person name="Darban H."/>
            <person name="da Silveira J.F."/>
            <person name="de Jong P."/>
            <person name="Edwards K."/>
            <person name="Englund P.T."/>
            <person name="Fazelina G."/>
            <person name="Feldblyum T."/>
            <person name="Ferella M."/>
            <person name="Frasch A.C."/>
            <person name="Gull K."/>
            <person name="Horn D."/>
            <person name="Hou L."/>
            <person name="Huang Y."/>
            <person name="Kindlund E."/>
            <person name="Klingbeil M."/>
            <person name="Kluge S."/>
            <person name="Koo H."/>
            <person name="Lacerda D."/>
            <person name="Levin M.J."/>
            <person name="Lorenzi H."/>
            <person name="Louie T."/>
            <person name="Machado C.R."/>
            <person name="McCulloch R."/>
            <person name="McKenna A."/>
            <person name="Mizuno Y."/>
            <person name="Mottram J.C."/>
            <person name="Nelson S."/>
            <person name="Ochaya S."/>
            <person name="Osoegawa K."/>
            <person name="Pai G."/>
            <person name="Parsons M."/>
            <person name="Pentony M."/>
            <person name="Pettersson U."/>
            <person name="Pop M."/>
            <person name="Ramirez J.L."/>
            <person name="Rinta J."/>
            <person name="Robertson L."/>
            <person name="Salzberg S.L."/>
            <person name="Sanchez D.O."/>
            <person name="Seyler A."/>
            <person name="Sharma R."/>
            <person name="Shetty J."/>
            <person name="Simpson A.J."/>
            <person name="Sisk E."/>
            <person name="Tammi M.T."/>
            <person name="Tarleton R."/>
            <person name="Teixeira S."/>
            <person name="Van Aken S."/>
            <person name="Vogt C."/>
            <person name="Ward P.N."/>
            <person name="Wickstead B."/>
            <person name="Wortman J."/>
            <person name="White O."/>
            <person name="Fraser C.M."/>
            <person name="Stuart K.D."/>
            <person name="Andersson B."/>
        </authorList>
    </citation>
    <scope>NUCLEOTIDE SEQUENCE [LARGE SCALE GENOMIC DNA]</scope>
    <source>
        <strain evidence="7 8">CL Brener</strain>
    </source>
</reference>
<evidence type="ECO:0000256" key="6">
    <source>
        <dbReference type="SAM" id="SignalP"/>
    </source>
</evidence>
<comment type="caution">
    <text evidence="7">The sequence shown here is derived from an EMBL/GenBank/DDBJ whole genome shotgun (WGS) entry which is preliminary data.</text>
</comment>
<evidence type="ECO:0000313" key="7">
    <source>
        <dbReference type="EMBL" id="EAN93274.1"/>
    </source>
</evidence>
<dbReference type="GO" id="GO:0005525">
    <property type="term" value="F:GTP binding"/>
    <property type="evidence" value="ECO:0007669"/>
    <property type="project" value="UniProtKB-KW"/>
</dbReference>
<feature type="chain" id="PRO_5004237123" evidence="6">
    <location>
        <begin position="23"/>
        <end position="291"/>
    </location>
</feature>
<evidence type="ECO:0000256" key="4">
    <source>
        <dbReference type="PIRSR" id="PIRSR606689-2"/>
    </source>
</evidence>
<dbReference type="AlphaFoldDB" id="Q4DL77"/>
<feature type="binding site" evidence="4">
    <location>
        <position position="152"/>
    </location>
    <ligand>
        <name>Mg(2+)</name>
        <dbReference type="ChEBI" id="CHEBI:18420"/>
    </ligand>
</feature>
<dbReference type="SMART" id="SM00177">
    <property type="entry name" value="ARF"/>
    <property type="match status" value="1"/>
</dbReference>
<proteinExistence type="inferred from homology"/>
<dbReference type="KEGG" id="tcr:508919.60"/>
<evidence type="ECO:0000256" key="2">
    <source>
        <dbReference type="ARBA" id="ARBA00023134"/>
    </source>
</evidence>
<feature type="binding site" evidence="3">
    <location>
        <position position="174"/>
    </location>
    <ligand>
        <name>GTP</name>
        <dbReference type="ChEBI" id="CHEBI:37565"/>
    </ligand>
</feature>
<dbReference type="PANTHER" id="PTHR11711">
    <property type="entry name" value="ADP RIBOSYLATION FACTOR-RELATED"/>
    <property type="match status" value="1"/>
</dbReference>
<dbReference type="InterPro" id="IPR024156">
    <property type="entry name" value="Small_GTPase_ARF"/>
</dbReference>
<dbReference type="GO" id="GO:0003924">
    <property type="term" value="F:GTPase activity"/>
    <property type="evidence" value="ECO:0007669"/>
    <property type="project" value="InterPro"/>
</dbReference>
<keyword evidence="1 3" id="KW-0547">Nucleotide-binding</keyword>
<dbReference type="InterPro" id="IPR027417">
    <property type="entry name" value="P-loop_NTPase"/>
</dbReference>
<name>Q4DL77_TRYCC</name>
<keyword evidence="8" id="KW-1185">Reference proteome</keyword>
<protein>
    <submittedName>
        <fullName evidence="7">ADP-ribosylation factor, putative</fullName>
    </submittedName>
</protein>
<evidence type="ECO:0000256" key="5">
    <source>
        <dbReference type="RuleBase" id="RU003925"/>
    </source>
</evidence>
<dbReference type="Proteomes" id="UP000002296">
    <property type="component" value="Unassembled WGS sequence"/>
</dbReference>
<dbReference type="SMR" id="Q4DL77"/>
<accession>Q4DL77</accession>
<dbReference type="eggNOG" id="KOG0072">
    <property type="taxonomic scope" value="Eukaryota"/>
</dbReference>
<keyword evidence="4" id="KW-0479">Metal-binding</keyword>
<dbReference type="PaxDb" id="353153-Q4DL77"/>
<dbReference type="GO" id="GO:0046872">
    <property type="term" value="F:metal ion binding"/>
    <property type="evidence" value="ECO:0007669"/>
    <property type="project" value="UniProtKB-KW"/>
</dbReference>
<keyword evidence="4" id="KW-0460">Magnesium</keyword>
<dbReference type="SMART" id="SM00178">
    <property type="entry name" value="SAR"/>
    <property type="match status" value="1"/>
</dbReference>
<feature type="signal peptide" evidence="6">
    <location>
        <begin position="1"/>
        <end position="22"/>
    </location>
</feature>
<dbReference type="InParanoid" id="Q4DL77"/>
<dbReference type="Pfam" id="PF00025">
    <property type="entry name" value="Arf"/>
    <property type="match status" value="1"/>
</dbReference>
<evidence type="ECO:0000313" key="8">
    <source>
        <dbReference type="Proteomes" id="UP000002296"/>
    </source>
</evidence>
<dbReference type="SUPFAM" id="SSF52540">
    <property type="entry name" value="P-loop containing nucleoside triphosphate hydrolases"/>
    <property type="match status" value="1"/>
</dbReference>
<dbReference type="STRING" id="353153.Q4DL77"/>
<evidence type="ECO:0000256" key="3">
    <source>
        <dbReference type="PIRSR" id="PIRSR606689-1"/>
    </source>
</evidence>
<dbReference type="FunFam" id="3.40.50.300:FF:000624">
    <property type="entry name" value="ADP-ribosylation factor 1"/>
    <property type="match status" value="1"/>
</dbReference>
<keyword evidence="6" id="KW-0732">Signal</keyword>
<dbReference type="Gene3D" id="3.40.50.300">
    <property type="entry name" value="P-loop containing nucleotide triphosphate hydrolases"/>
    <property type="match status" value="1"/>
</dbReference>
<dbReference type="PRINTS" id="PR00328">
    <property type="entry name" value="SAR1GTPBP"/>
</dbReference>
<dbReference type="GeneID" id="3546775"/>
<dbReference type="OMA" id="EGFEWIV"/>
<dbReference type="PROSITE" id="PS51417">
    <property type="entry name" value="ARF"/>
    <property type="match status" value="1"/>
</dbReference>
<feature type="binding site" evidence="3">
    <location>
        <begin position="128"/>
        <end position="135"/>
    </location>
    <ligand>
        <name>GTP</name>
        <dbReference type="ChEBI" id="CHEBI:37565"/>
    </ligand>
</feature>
<keyword evidence="2 3" id="KW-0342">GTP-binding</keyword>
<dbReference type="InterPro" id="IPR005225">
    <property type="entry name" value="Small_GTP-bd"/>
</dbReference>
<comment type="similarity">
    <text evidence="5">Belongs to the small GTPase superfamily. Arf family.</text>
</comment>
<dbReference type="InterPro" id="IPR006689">
    <property type="entry name" value="Small_GTPase_ARF/SAR"/>
</dbReference>
<dbReference type="RefSeq" id="XP_815125.1">
    <property type="nucleotide sequence ID" value="XM_810032.1"/>
</dbReference>
<sequence>MMLGACVYVCMYVCVLCTCVHALLPPSFLHCYYYYYYSCGSRGKVIHAVAGAKGKKKGWEKKNKQKINCYQQQQGGKKKGGASRTRARTLYCIAAEGVFSFMGAWISQIKAALGFLPADKKIRVLILGLDNAGKTSILYRLQLGNVVSTVPTVGFNLETMNYKNISFEVWDLGGQANIRPFWRCYFTDTDAIIYVVDSSDKDRMGVAKHELYNLLDEDELRESLLLIFANKQDAMGAASETEVAQLLGVASLTNRTWTIVRSSAKTGEGLIEGMDWLCDKLRERGTVSSTS</sequence>
<gene>
    <name evidence="7" type="ORF">Tc00.1047053508919.60</name>
</gene>
<organism evidence="7 8">
    <name type="scientific">Trypanosoma cruzi (strain CL Brener)</name>
    <dbReference type="NCBI Taxonomy" id="353153"/>
    <lineage>
        <taxon>Eukaryota</taxon>
        <taxon>Discoba</taxon>
        <taxon>Euglenozoa</taxon>
        <taxon>Kinetoplastea</taxon>
        <taxon>Metakinetoplastina</taxon>
        <taxon>Trypanosomatida</taxon>
        <taxon>Trypanosomatidae</taxon>
        <taxon>Trypanosoma</taxon>
        <taxon>Schizotrypanum</taxon>
    </lineage>
</organism>
<dbReference type="CDD" id="cd04151">
    <property type="entry name" value="Arl1"/>
    <property type="match status" value="1"/>
</dbReference>
<evidence type="ECO:0000256" key="1">
    <source>
        <dbReference type="ARBA" id="ARBA00022741"/>
    </source>
</evidence>